<comment type="similarity">
    <text evidence="2 8">Belongs to the clusterin family.</text>
</comment>
<organism evidence="13 14">
    <name type="scientific">Trichechus manatus latirostris</name>
    <name type="common">Florida manatee</name>
    <dbReference type="NCBI Taxonomy" id="127582"/>
    <lineage>
        <taxon>Eukaryota</taxon>
        <taxon>Metazoa</taxon>
        <taxon>Chordata</taxon>
        <taxon>Craniata</taxon>
        <taxon>Vertebrata</taxon>
        <taxon>Euteleostomi</taxon>
        <taxon>Mammalia</taxon>
        <taxon>Eutheria</taxon>
        <taxon>Afrotheria</taxon>
        <taxon>Sirenia</taxon>
        <taxon>Trichechidae</taxon>
        <taxon>Trichechus</taxon>
    </lineage>
</organism>
<dbReference type="InterPro" id="IPR016015">
    <property type="entry name" value="Clusterin_C"/>
</dbReference>
<dbReference type="SMART" id="SM00035">
    <property type="entry name" value="CLa"/>
    <property type="match status" value="1"/>
</dbReference>
<feature type="domain" description="Clusterin C-terminal" evidence="12">
    <location>
        <begin position="238"/>
        <end position="459"/>
    </location>
</feature>
<comment type="subcellular location">
    <subcellularLocation>
        <location evidence="1">Secreted</location>
    </subcellularLocation>
</comment>
<dbReference type="GO" id="GO:0051787">
    <property type="term" value="F:misfolded protein binding"/>
    <property type="evidence" value="ECO:0007669"/>
    <property type="project" value="TreeGrafter"/>
</dbReference>
<dbReference type="InterPro" id="IPR016014">
    <property type="entry name" value="Clusterin_N"/>
</dbReference>
<proteinExistence type="inferred from homology"/>
<dbReference type="SMART" id="SM00030">
    <property type="entry name" value="CLb"/>
    <property type="match status" value="1"/>
</dbReference>
<evidence type="ECO:0000256" key="1">
    <source>
        <dbReference type="ARBA" id="ARBA00004613"/>
    </source>
</evidence>
<evidence type="ECO:0000313" key="13">
    <source>
        <dbReference type="Proteomes" id="UP000248480"/>
    </source>
</evidence>
<feature type="chain" id="PRO_5016170322" description="Clusterin" evidence="10">
    <location>
        <begin position="21"/>
        <end position="465"/>
    </location>
</feature>
<evidence type="ECO:0000259" key="12">
    <source>
        <dbReference type="SMART" id="SM00035"/>
    </source>
</evidence>
<evidence type="ECO:0000256" key="10">
    <source>
        <dbReference type="SAM" id="SignalP"/>
    </source>
</evidence>
<keyword evidence="3" id="KW-0964">Secreted</keyword>
<dbReference type="OrthoDB" id="9894485at2759"/>
<dbReference type="STRING" id="127582.A0A2Y9E9Y7"/>
<protein>
    <recommendedName>
        <fullName evidence="8">Clusterin</fullName>
    </recommendedName>
</protein>
<feature type="coiled-coil region" evidence="9">
    <location>
        <begin position="56"/>
        <end position="104"/>
    </location>
</feature>
<evidence type="ECO:0000256" key="6">
    <source>
        <dbReference type="ARBA" id="ARBA00023157"/>
    </source>
</evidence>
<dbReference type="GO" id="GO:0005615">
    <property type="term" value="C:extracellular space"/>
    <property type="evidence" value="ECO:0007669"/>
    <property type="project" value="TreeGrafter"/>
</dbReference>
<keyword evidence="4 10" id="KW-0732">Signal</keyword>
<evidence type="ECO:0000256" key="8">
    <source>
        <dbReference type="RuleBase" id="RU000629"/>
    </source>
</evidence>
<evidence type="ECO:0000256" key="5">
    <source>
        <dbReference type="ARBA" id="ARBA00023054"/>
    </source>
</evidence>
<keyword evidence="7" id="KW-0325">Glycoprotein</keyword>
<evidence type="ECO:0000313" key="14">
    <source>
        <dbReference type="RefSeq" id="XP_004389762.1"/>
    </source>
</evidence>
<accession>A0A2Y9E9Y7</accession>
<dbReference type="InterPro" id="IPR000753">
    <property type="entry name" value="Clusterin-like"/>
</dbReference>
<dbReference type="KEGG" id="tmu:101344006"/>
<evidence type="ECO:0000259" key="11">
    <source>
        <dbReference type="SMART" id="SM00030"/>
    </source>
</evidence>
<dbReference type="InParanoid" id="A0A2Y9E9Y7"/>
<dbReference type="CTD" id="27098"/>
<feature type="signal peptide" evidence="10">
    <location>
        <begin position="1"/>
        <end position="20"/>
    </location>
</feature>
<dbReference type="GeneID" id="101344006"/>
<dbReference type="GO" id="GO:0005634">
    <property type="term" value="C:nucleus"/>
    <property type="evidence" value="ECO:0007669"/>
    <property type="project" value="TreeGrafter"/>
</dbReference>
<feature type="domain" description="Clusterin N-terminal" evidence="11">
    <location>
        <begin position="26"/>
        <end position="237"/>
    </location>
</feature>
<dbReference type="PANTHER" id="PTHR10970:SF2">
    <property type="entry name" value="CLUSTERIN-LIKE PROTEIN 1"/>
    <property type="match status" value="1"/>
</dbReference>
<dbReference type="RefSeq" id="XP_004389762.1">
    <property type="nucleotide sequence ID" value="XM_004389705.1"/>
</dbReference>
<name>A0A2Y9E9Y7_TRIMA</name>
<dbReference type="FunCoup" id="A0A2Y9E9Y7">
    <property type="interactions" value="47"/>
</dbReference>
<evidence type="ECO:0000256" key="7">
    <source>
        <dbReference type="ARBA" id="ARBA00023180"/>
    </source>
</evidence>
<reference evidence="14" key="1">
    <citation type="submission" date="2025-08" db="UniProtKB">
        <authorList>
            <consortium name="RefSeq"/>
        </authorList>
    </citation>
    <scope>IDENTIFICATION</scope>
</reference>
<dbReference type="AlphaFoldDB" id="A0A2Y9E9Y7"/>
<keyword evidence="13" id="KW-1185">Reference proteome</keyword>
<gene>
    <name evidence="14" type="primary">CLUL1</name>
</gene>
<evidence type="ECO:0000256" key="9">
    <source>
        <dbReference type="SAM" id="Coils"/>
    </source>
</evidence>
<dbReference type="Proteomes" id="UP000248480">
    <property type="component" value="Unplaced"/>
</dbReference>
<keyword evidence="5 9" id="KW-0175">Coiled coil</keyword>
<dbReference type="Pfam" id="PF01093">
    <property type="entry name" value="Clusterin"/>
    <property type="match status" value="1"/>
</dbReference>
<dbReference type="PANTHER" id="PTHR10970">
    <property type="entry name" value="CLUSTERIN"/>
    <property type="match status" value="1"/>
</dbReference>
<keyword evidence="6" id="KW-1015">Disulfide bond</keyword>
<sequence>MKSPLWVFTVYLLWLKNCHCAPTWKDKTTIGGNLKSSSESEEIEVDEEVKKALIGIKQMKIRMERREEEHTNLMETLKKCRAEKQEALKLMNEVQEHLEEEERLCQVSLTDSWDECRSCLESNCMRYYTTCQPSWSSVKNTIEQFFMAIYQFLFPLHEDNERDLPISEKLIEEDAHVAQIEDVFSRLTVDVASLFNRSWNVFKQMQQEFDQAFQSYFMSDTDLVEPHFFPALSKEPMKKADLLPSWDIPNFFQLFCNFSLSVYETVSKTIPGMLSAIEDLPKQNEDAHLGGVMSKILLVPNRGLCGQLSRNLTRCFKFHERCQKCQDYLWRDCPGVPELHTELDEAFKLVNTSNQQYAQILQMTQDHLEDTTYLMEEMRKQFGWVSELENQTLGTENTFSPVKVVPSVDEEKFSKQDETMIDLSILPSPNFTPKIPLEESAGSSNFIGYVVAKALQHFKEHFKPW</sequence>
<evidence type="ECO:0000256" key="4">
    <source>
        <dbReference type="ARBA" id="ARBA00022729"/>
    </source>
</evidence>
<evidence type="ECO:0000256" key="3">
    <source>
        <dbReference type="ARBA" id="ARBA00022525"/>
    </source>
</evidence>
<evidence type="ECO:0000256" key="2">
    <source>
        <dbReference type="ARBA" id="ARBA00010069"/>
    </source>
</evidence>